<organism evidence="2 3">
    <name type="scientific">Achromobacter aegrifaciens</name>
    <dbReference type="NCBI Taxonomy" id="1287736"/>
    <lineage>
        <taxon>Bacteria</taxon>
        <taxon>Pseudomonadati</taxon>
        <taxon>Pseudomonadota</taxon>
        <taxon>Betaproteobacteria</taxon>
        <taxon>Burkholderiales</taxon>
        <taxon>Alcaligenaceae</taxon>
        <taxon>Achromobacter</taxon>
    </lineage>
</organism>
<dbReference type="InterPro" id="IPR018511">
    <property type="entry name" value="Hemolysin-typ_Ca-bd_CS"/>
</dbReference>
<sequence length="1957" mass="203376">NVSIAENATQPVTGELTVTAPEGLATVKIGNVTLTVADLQALGTTPVVVNGTEGKLTLTGYDPATGKITYSYQQDGTAKNHTAGDDSVTDKFTVTVTDAANQVKSDDLVVLITDTAPEAKNDTAGITEGTTAPISGNLLGNDTLGADAVTTVITTGDAKYGTLVDNGDGTWSYQLNNSLQAVQGLQAGELLTETIRYTITDADGDKSEAVLTITITGTNDLPSISSASINLSEEGLPHGIPDANGTTDTTDAITYSGNLTIADVDVKDTHTVTLLKPADNALTSQGKPVVWTLSDNGHTLVGKDFEGNSVITIKVTDTGGYTVTLSGQVDHPQNSIEDVLQLGIGVQVNDGHATSNGNITINIEDDSPEFGNITNTTMANGASSTNGTLEFHTGADAKGATLVVSSIGDLPQGWTTSALNKGSVDIFSPDGTKIFTVALNPTGGYTVTQHEARPGTTESIDLGSKITNNPQSSYDLGYAKLTAGGGQTFNANTSSGGNSFGIGNTSFDGGESFKMAFNQGLSDFKLNVAEVKGAGTVTVTVWSGTESKTFSVDVNSATGSIHISKEMLSQGSPSLTHFDTVQLAAGTGVKMSFLTSGSYTESVPAGSMDFKVGVTGTDGDGDKVTGDFTVTSKGSENTPPEVHSVSVSVSEEGLAGGIKDSTGTPTDQSDDAFVTGKLVITDANGTAGQSVMLLQPADGNLTSGGKPVAWTLSPDGQTLVGQADGKTVITVTIDNAGNYNIKLNAPIDHPTKGVEDVQSFDIGVRVTDAQGASGTGSITVNIEDDMPVVQPNAPVSVQTTNIPDVYTGKVSFAGSQTSNNQMKMTFGNGAIEVTAKGFTSKSDVTLIDAMVNQSKSGLGVASTDSPYHNIANEIDYRNTTDGKGASEELTIRLTGGKVAYGATIDFGAMYGGELESGVAKFYRNGVLIAERTFTSDQNGGDYAANFRVEEGGFDTIVISATDNHKNSSSDNSDFTVTGITFLGSNTVQAIAYGEGTLNYGYGADGAGRLELTGAEGGLKTREGANITTTLSNGNLIEGRDPSGNLIFEMRLTPATGKWEFYQYKPMQGTADGKLDFTYKVTDADGDSTTGHFEVAGVEPPGPSVSIEDYNLAAPGAISVSEALASGSGTFTITASAGLKSVTLDGPGNADATLTLDRLADLANNPVILQTDKGTLTLNGYDATTGKVSYTYQTNGQQSHTGDDTNVQDHFQITVEDKFGGKATGDLGVLITDTAPSLKPIAESSALSSHGTNIMLTLDTSGSMDYPSGVYNSKGSQLSRLDVLKSSVNSLLDKYGEAGDVRVLILEFSSSATQKGGGWMSLADAKALVNGLEAYGGTNYQDALNKAMAAWNNSATGKLEGNNVQNISYFFTDGEPDSNRSVNSTQQATWEKFLTDNHINSYGIGLGTGATGGYIDPISYNPDRPVDSNTILVKNLNGLDAAIEGTIAPPINGDIASGGTLGADLNGARITQLVIEGKTYNYDAATNKVTATSGATYSFDATTSELTVTTTHGKFTLDLAGDNLGNYRYVPKTAGTDTIQFTVQDGDGDKASSSITVNVTAPVYQTPDAVNDKIITNILGSQLTVQSGSLLANDVRGTGALTMGPLTVNTGWEKGGDFTTRWVKTQNFKGKDDLTSNKLLTVVRSDFSKSGGTTNQAQLKVEGYLDKVGRGDGNDQDTLLIALVAGEVLTLNHSLNANWIRMEYRLAGSGDEYIVVPRGGSIPATESGNYEIHIVNIPDNGNGTGDTAADSYTLTMTVDYSNANLDGATANSSYTIQTADGHSDSANVSVSYQSGNHLLGTNDGEILMAGNGNDTLDGGKGNDVLIGGKGNDILIGGEGSDTFRWELNDQGTTANPAIDRIKDFSMDKPADGGDVLDLKDLLVGEKDGNLSQYLNFKQDPANTNNTLVEINTQGKLGTQGADQKIVLENVDLTHNGQMDNQAIINDLLQKGKLNVDHS</sequence>
<dbReference type="NCBIfam" id="TIGR01965">
    <property type="entry name" value="VCBS_repeat"/>
    <property type="match status" value="1"/>
</dbReference>
<dbReference type="SUPFAM" id="SSF51120">
    <property type="entry name" value="beta-Roll"/>
    <property type="match status" value="1"/>
</dbReference>
<dbReference type="SMART" id="SM00327">
    <property type="entry name" value="VWA"/>
    <property type="match status" value="1"/>
</dbReference>
<protein>
    <submittedName>
        <fullName evidence="2">Type I secretion C-terminal target domain-containing protein</fullName>
    </submittedName>
</protein>
<dbReference type="PRINTS" id="PR00313">
    <property type="entry name" value="CABNDNGRPT"/>
</dbReference>
<evidence type="ECO:0000259" key="1">
    <source>
        <dbReference type="PROSITE" id="PS50234"/>
    </source>
</evidence>
<dbReference type="Gene3D" id="2.60.40.10">
    <property type="entry name" value="Immunoglobulins"/>
    <property type="match status" value="1"/>
</dbReference>
<dbReference type="Pfam" id="PF00353">
    <property type="entry name" value="HemolysinCabind"/>
    <property type="match status" value="1"/>
</dbReference>
<gene>
    <name evidence="2" type="ORF">RIU57_27655</name>
</gene>
<name>A0ABU2DLC5_ACHAE</name>
<dbReference type="InterPro" id="IPR036465">
    <property type="entry name" value="vWFA_dom_sf"/>
</dbReference>
<dbReference type="NCBIfam" id="TIGR03661">
    <property type="entry name" value="T1SS_VCA0849"/>
    <property type="match status" value="1"/>
</dbReference>
<reference evidence="3" key="1">
    <citation type="submission" date="2023-07" db="EMBL/GenBank/DDBJ databases">
        <title>Glyphosate-induced phosphonatase operons in soil bacteria of genus Achromobacter.</title>
        <authorList>
            <person name="Epiktetov D.O."/>
            <person name="Sviridov A.V."/>
            <person name="Tarlachkov S.V."/>
            <person name="Shushkova T.V."/>
            <person name="Toropygin I.Y."/>
            <person name="Leontievsky A."/>
        </authorList>
    </citation>
    <scope>NUCLEOTIDE SEQUENCE [LARGE SCALE GENOMIC DNA]</scope>
    <source>
        <strain evidence="3">Kg 16</strain>
    </source>
</reference>
<dbReference type="InterPro" id="IPR019960">
    <property type="entry name" value="T1SS_VCA0849"/>
</dbReference>
<dbReference type="InterPro" id="IPR001343">
    <property type="entry name" value="Hemolysn_Ca-bd"/>
</dbReference>
<dbReference type="Pfam" id="PF17963">
    <property type="entry name" value="Big_9"/>
    <property type="match status" value="1"/>
</dbReference>
<proteinExistence type="predicted"/>
<dbReference type="RefSeq" id="WP_310535733.1">
    <property type="nucleotide sequence ID" value="NZ_JAVKVN010000014.1"/>
</dbReference>
<keyword evidence="3" id="KW-1185">Reference proteome</keyword>
<dbReference type="Gene3D" id="2.150.10.10">
    <property type="entry name" value="Serralysin-like metalloprotease, C-terminal"/>
    <property type="match status" value="1"/>
</dbReference>
<dbReference type="SUPFAM" id="SSF53300">
    <property type="entry name" value="vWA-like"/>
    <property type="match status" value="1"/>
</dbReference>
<dbReference type="InterPro" id="IPR043824">
    <property type="entry name" value="DUF5801"/>
</dbReference>
<dbReference type="Pfam" id="PF19116">
    <property type="entry name" value="DUF5801"/>
    <property type="match status" value="1"/>
</dbReference>
<evidence type="ECO:0000313" key="2">
    <source>
        <dbReference type="EMBL" id="MDR7948927.1"/>
    </source>
</evidence>
<dbReference type="PROSITE" id="PS50234">
    <property type="entry name" value="VWFA"/>
    <property type="match status" value="1"/>
</dbReference>
<dbReference type="InterPro" id="IPR013783">
    <property type="entry name" value="Ig-like_fold"/>
</dbReference>
<dbReference type="EMBL" id="JAVKVN010000014">
    <property type="protein sequence ID" value="MDR7948927.1"/>
    <property type="molecule type" value="Genomic_DNA"/>
</dbReference>
<dbReference type="InterPro" id="IPR010221">
    <property type="entry name" value="VCBS_dom"/>
</dbReference>
<feature type="domain" description="VWFA" evidence="1">
    <location>
        <begin position="1252"/>
        <end position="1446"/>
    </location>
</feature>
<dbReference type="InterPro" id="IPR011049">
    <property type="entry name" value="Serralysin-like_metalloprot_C"/>
</dbReference>
<comment type="caution">
    <text evidence="2">The sequence shown here is derived from an EMBL/GenBank/DDBJ whole genome shotgun (WGS) entry which is preliminary data.</text>
</comment>
<dbReference type="InterPro" id="IPR002035">
    <property type="entry name" value="VWF_A"/>
</dbReference>
<feature type="non-terminal residue" evidence="2">
    <location>
        <position position="1"/>
    </location>
</feature>
<evidence type="ECO:0000313" key="3">
    <source>
        <dbReference type="Proteomes" id="UP001264156"/>
    </source>
</evidence>
<accession>A0ABU2DLC5</accession>
<dbReference type="Pfam" id="PF13519">
    <property type="entry name" value="VWA_2"/>
    <property type="match status" value="1"/>
</dbReference>
<dbReference type="Proteomes" id="UP001264156">
    <property type="component" value="Unassembled WGS sequence"/>
</dbReference>
<dbReference type="PROSITE" id="PS00330">
    <property type="entry name" value="HEMOLYSIN_CALCIUM"/>
    <property type="match status" value="2"/>
</dbReference>
<dbReference type="Gene3D" id="3.40.50.410">
    <property type="entry name" value="von Willebrand factor, type A domain"/>
    <property type="match status" value="1"/>
</dbReference>
<dbReference type="CDD" id="cd00198">
    <property type="entry name" value="vWFA"/>
    <property type="match status" value="1"/>
</dbReference>